<proteinExistence type="predicted"/>
<name>A0A5N5SJS3_9CRUS</name>
<evidence type="ECO:0000256" key="1">
    <source>
        <dbReference type="SAM" id="Phobius"/>
    </source>
</evidence>
<protein>
    <submittedName>
        <fullName evidence="2">Uncharacterized protein</fullName>
    </submittedName>
</protein>
<dbReference type="EMBL" id="SEYY01024801">
    <property type="protein sequence ID" value="KAB7493879.1"/>
    <property type="molecule type" value="Genomic_DNA"/>
</dbReference>
<dbReference type="OrthoDB" id="6375582at2759"/>
<sequence length="214" mass="23215">MTVVFGPWLGATIFLILMFCLILWYRSSKERVPLETQRNLNQEINSYAESYELSSNLSSAHHMAIQVRVVCNSNHPHHGSRNGTHQPWKNDLPPTYESLFPQGPPENYSPITSITATVSQGASVSAVNAVGINVSSTMSLPSTVATTSGMRINEGSSAVENSRAVTDITSIIDLNIRSNHLQTNHGTESSQVNESSSNAENLTIRSAASNIQSS</sequence>
<gene>
    <name evidence="2" type="ORF">Anas_04988</name>
</gene>
<keyword evidence="1" id="KW-1133">Transmembrane helix</keyword>
<keyword evidence="3" id="KW-1185">Reference proteome</keyword>
<organism evidence="2 3">
    <name type="scientific">Armadillidium nasatum</name>
    <dbReference type="NCBI Taxonomy" id="96803"/>
    <lineage>
        <taxon>Eukaryota</taxon>
        <taxon>Metazoa</taxon>
        <taxon>Ecdysozoa</taxon>
        <taxon>Arthropoda</taxon>
        <taxon>Crustacea</taxon>
        <taxon>Multicrustacea</taxon>
        <taxon>Malacostraca</taxon>
        <taxon>Eumalacostraca</taxon>
        <taxon>Peracarida</taxon>
        <taxon>Isopoda</taxon>
        <taxon>Oniscidea</taxon>
        <taxon>Crinocheta</taxon>
        <taxon>Armadillidiidae</taxon>
        <taxon>Armadillidium</taxon>
    </lineage>
</organism>
<reference evidence="2 3" key="1">
    <citation type="journal article" date="2019" name="PLoS Biol.">
        <title>Sex chromosomes control vertical transmission of feminizing Wolbachia symbionts in an isopod.</title>
        <authorList>
            <person name="Becking T."/>
            <person name="Chebbi M.A."/>
            <person name="Giraud I."/>
            <person name="Moumen B."/>
            <person name="Laverre T."/>
            <person name="Caubet Y."/>
            <person name="Peccoud J."/>
            <person name="Gilbert C."/>
            <person name="Cordaux R."/>
        </authorList>
    </citation>
    <scope>NUCLEOTIDE SEQUENCE [LARGE SCALE GENOMIC DNA]</scope>
    <source>
        <strain evidence="2">ANa2</strain>
        <tissue evidence="2">Whole body excluding digestive tract and cuticle</tissue>
    </source>
</reference>
<feature type="transmembrane region" description="Helical" evidence="1">
    <location>
        <begin position="6"/>
        <end position="25"/>
    </location>
</feature>
<keyword evidence="1" id="KW-0472">Membrane</keyword>
<evidence type="ECO:0000313" key="3">
    <source>
        <dbReference type="Proteomes" id="UP000326759"/>
    </source>
</evidence>
<keyword evidence="1" id="KW-0812">Transmembrane</keyword>
<accession>A0A5N5SJS3</accession>
<evidence type="ECO:0000313" key="2">
    <source>
        <dbReference type="EMBL" id="KAB7493879.1"/>
    </source>
</evidence>
<feature type="non-terminal residue" evidence="2">
    <location>
        <position position="214"/>
    </location>
</feature>
<comment type="caution">
    <text evidence="2">The sequence shown here is derived from an EMBL/GenBank/DDBJ whole genome shotgun (WGS) entry which is preliminary data.</text>
</comment>
<dbReference type="AlphaFoldDB" id="A0A5N5SJS3"/>
<dbReference type="Proteomes" id="UP000326759">
    <property type="component" value="Unassembled WGS sequence"/>
</dbReference>